<protein>
    <submittedName>
        <fullName evidence="2">RusA family crossover junction endodeoxyribonuclease</fullName>
    </submittedName>
</protein>
<keyword evidence="3" id="KW-1185">Reference proteome</keyword>
<evidence type="ECO:0000313" key="3">
    <source>
        <dbReference type="Proteomes" id="UP001597475"/>
    </source>
</evidence>
<reference evidence="3" key="1">
    <citation type="journal article" date="2019" name="Int. J. Syst. Evol. Microbiol.">
        <title>The Global Catalogue of Microorganisms (GCM) 10K type strain sequencing project: providing services to taxonomists for standard genome sequencing and annotation.</title>
        <authorList>
            <consortium name="The Broad Institute Genomics Platform"/>
            <consortium name="The Broad Institute Genome Sequencing Center for Infectious Disease"/>
            <person name="Wu L."/>
            <person name="Ma J."/>
        </authorList>
    </citation>
    <scope>NUCLEOTIDE SEQUENCE [LARGE SCALE GENOMIC DNA]</scope>
    <source>
        <strain evidence="3">KCTC 33842</strain>
    </source>
</reference>
<comment type="caution">
    <text evidence="2">The sequence shown here is derived from an EMBL/GenBank/DDBJ whole genome shotgun (WGS) entry which is preliminary data.</text>
</comment>
<dbReference type="InterPro" id="IPR008822">
    <property type="entry name" value="Endonuclease_RusA-like"/>
</dbReference>
<evidence type="ECO:0000256" key="1">
    <source>
        <dbReference type="SAM" id="MobiDB-lite"/>
    </source>
</evidence>
<dbReference type="SUPFAM" id="SSF103084">
    <property type="entry name" value="Holliday junction resolvase RusA"/>
    <property type="match status" value="1"/>
</dbReference>
<dbReference type="Proteomes" id="UP001597475">
    <property type="component" value="Unassembled WGS sequence"/>
</dbReference>
<dbReference type="EMBL" id="JBHUMK010000037">
    <property type="protein sequence ID" value="MFD2609544.1"/>
    <property type="molecule type" value="Genomic_DNA"/>
</dbReference>
<dbReference type="Gene3D" id="3.30.1330.70">
    <property type="entry name" value="Holliday junction resolvase RusA"/>
    <property type="match status" value="1"/>
</dbReference>
<accession>A0ABW5P541</accession>
<evidence type="ECO:0000313" key="2">
    <source>
        <dbReference type="EMBL" id="MFD2609544.1"/>
    </source>
</evidence>
<proteinExistence type="predicted"/>
<dbReference type="InterPro" id="IPR036614">
    <property type="entry name" value="RusA-like_sf"/>
</dbReference>
<name>A0ABW5P541_9DEIO</name>
<feature type="region of interest" description="Disordered" evidence="1">
    <location>
        <begin position="1"/>
        <end position="58"/>
    </location>
</feature>
<dbReference type="Pfam" id="PF05866">
    <property type="entry name" value="RusA"/>
    <property type="match status" value="1"/>
</dbReference>
<sequence>MNPFPTRQAAEQYLARIPDPAQREATRARLGLNAPSPAPVEAVQNVDTLPPPRPNARSTACKASALPLSLPWTPSINHYWRHVLVPCKPARPGAPPYRVQVLISKEGREYRRAVETLIRNLGRPAAPPEARLLVALTLHAPTRRAIDIDNRIKAALDALTHAHVWADDSLIDRLTVDRGEVTPGGRVDVVITPLTNTPFGGQP</sequence>
<dbReference type="RefSeq" id="WP_386845004.1">
    <property type="nucleotide sequence ID" value="NZ_JBHUMK010000037.1"/>
</dbReference>
<gene>
    <name evidence="2" type="ORF">ACFSR9_08850</name>
</gene>
<organism evidence="2 3">
    <name type="scientific">Deinococcus taklimakanensis</name>
    <dbReference type="NCBI Taxonomy" id="536443"/>
    <lineage>
        <taxon>Bacteria</taxon>
        <taxon>Thermotogati</taxon>
        <taxon>Deinococcota</taxon>
        <taxon>Deinococci</taxon>
        <taxon>Deinococcales</taxon>
        <taxon>Deinococcaceae</taxon>
        <taxon>Deinococcus</taxon>
    </lineage>
</organism>